<dbReference type="OrthoDB" id="9182727at2"/>
<dbReference type="Proteomes" id="UP000199028">
    <property type="component" value="Unassembled WGS sequence"/>
</dbReference>
<accession>A0A1H9XKJ1</accession>
<proteinExistence type="predicted"/>
<evidence type="ECO:0000259" key="1">
    <source>
        <dbReference type="Pfam" id="PF18476"/>
    </source>
</evidence>
<dbReference type="Pfam" id="PF18476">
    <property type="entry name" value="PIN_8"/>
    <property type="match status" value="1"/>
</dbReference>
<organism evidence="2 3">
    <name type="scientific">Lentzea flaviverrucosa</name>
    <dbReference type="NCBI Taxonomy" id="200379"/>
    <lineage>
        <taxon>Bacteria</taxon>
        <taxon>Bacillati</taxon>
        <taxon>Actinomycetota</taxon>
        <taxon>Actinomycetes</taxon>
        <taxon>Pseudonocardiales</taxon>
        <taxon>Pseudonocardiaceae</taxon>
        <taxon>Lentzea</taxon>
    </lineage>
</organism>
<dbReference type="InterPro" id="IPR041578">
    <property type="entry name" value="PIN_8"/>
</dbReference>
<dbReference type="AlphaFoldDB" id="A0A1H9XKJ1"/>
<sequence length="452" mass="51203">MSDEAVVQNVEEGSPLRGLRDGFAAYEMVQTSEYSELLDTGLIVFDTNALLNLYRYTPQARADFFSVMQAVRNQIWVPQQVAVEFWRNRESAIADFDRATTQATTAFWKAYENQITALNTWANRVSLSGAQKERLETVLKSAVENVAEKMQKLRDVDHAVVVDITADPVLAELDILLRGRVGSPLSAEAHAKALKEGQRRVAANIPPGYEDFKKPGDRQVGDYLVWEQILLRAKEISRDILIVTGDVKPDWWRTDEKKRPKGPRVELYEEALLRTEKKLRMLVPQEFLEKVRAIYSVPVQPESLTDVATVSVSRSMDIAFPAQEIYVQNEFDSRLEYDYAIFLRSMGFEVHAMPPGGPFDLRASKPSLGRSFRISFVPKYFSDQLFDRWMVGELSEFLQAADEDYRVVLVFSSDPGVRVQKLTAANNLISVWRDRVWLGTAGASSAGLAFPF</sequence>
<protein>
    <recommendedName>
        <fullName evidence="1">PIN like domain-containing protein</fullName>
    </recommendedName>
</protein>
<gene>
    <name evidence="2" type="ORF">SAMN05216195_115191</name>
</gene>
<feature type="domain" description="PIN like" evidence="1">
    <location>
        <begin position="42"/>
        <end position="267"/>
    </location>
</feature>
<evidence type="ECO:0000313" key="2">
    <source>
        <dbReference type="EMBL" id="SES46700.1"/>
    </source>
</evidence>
<reference evidence="3" key="1">
    <citation type="submission" date="2016-10" db="EMBL/GenBank/DDBJ databases">
        <authorList>
            <person name="Varghese N."/>
            <person name="Submissions S."/>
        </authorList>
    </citation>
    <scope>NUCLEOTIDE SEQUENCE [LARGE SCALE GENOMIC DNA]</scope>
    <source>
        <strain evidence="3">CGMCC 4.578</strain>
    </source>
</reference>
<name>A0A1H9XKJ1_9PSEU</name>
<dbReference type="EMBL" id="FOFT01000015">
    <property type="protein sequence ID" value="SES46700.1"/>
    <property type="molecule type" value="Genomic_DNA"/>
</dbReference>
<keyword evidence="3" id="KW-1185">Reference proteome</keyword>
<evidence type="ECO:0000313" key="3">
    <source>
        <dbReference type="Proteomes" id="UP000199028"/>
    </source>
</evidence>
<dbReference type="RefSeq" id="WP_143086922.1">
    <property type="nucleotide sequence ID" value="NZ_FOFT01000015.1"/>
</dbReference>